<dbReference type="AlphaFoldDB" id="A0A2P2PA43"/>
<accession>A0A2P2PA43</accession>
<proteinExistence type="predicted"/>
<name>A0A2P2PA43_RHIMU</name>
<organism evidence="1">
    <name type="scientific">Rhizophora mucronata</name>
    <name type="common">Asiatic mangrove</name>
    <dbReference type="NCBI Taxonomy" id="61149"/>
    <lineage>
        <taxon>Eukaryota</taxon>
        <taxon>Viridiplantae</taxon>
        <taxon>Streptophyta</taxon>
        <taxon>Embryophyta</taxon>
        <taxon>Tracheophyta</taxon>
        <taxon>Spermatophyta</taxon>
        <taxon>Magnoliopsida</taxon>
        <taxon>eudicotyledons</taxon>
        <taxon>Gunneridae</taxon>
        <taxon>Pentapetalae</taxon>
        <taxon>rosids</taxon>
        <taxon>fabids</taxon>
        <taxon>Malpighiales</taxon>
        <taxon>Rhizophoraceae</taxon>
        <taxon>Rhizophora</taxon>
    </lineage>
</organism>
<protein>
    <submittedName>
        <fullName evidence="1">Uncharacterized protein</fullName>
    </submittedName>
</protein>
<dbReference type="EMBL" id="GGEC01071083">
    <property type="protein sequence ID" value="MBX51567.1"/>
    <property type="molecule type" value="Transcribed_RNA"/>
</dbReference>
<reference evidence="1" key="1">
    <citation type="submission" date="2018-02" db="EMBL/GenBank/DDBJ databases">
        <title>Rhizophora mucronata_Transcriptome.</title>
        <authorList>
            <person name="Meera S.P."/>
            <person name="Sreeshan A."/>
            <person name="Augustine A."/>
        </authorList>
    </citation>
    <scope>NUCLEOTIDE SEQUENCE</scope>
    <source>
        <tissue evidence="1">Leaf</tissue>
    </source>
</reference>
<evidence type="ECO:0000313" key="1">
    <source>
        <dbReference type="EMBL" id="MBX51567.1"/>
    </source>
</evidence>
<sequence>MFIAVRRHLKRGVTQSNANYDEIRISGEILSTYIE</sequence>